<accession>A0A1Y3Y468</accession>
<dbReference type="InterPro" id="IPR042095">
    <property type="entry name" value="SUMF_sf"/>
</dbReference>
<dbReference type="PANTHER" id="PTHR23150">
    <property type="entry name" value="SULFATASE MODIFYING FACTOR 1, 2"/>
    <property type="match status" value="1"/>
</dbReference>
<comment type="caution">
    <text evidence="4">The sequence shown here is derived from an EMBL/GenBank/DDBJ whole genome shotgun (WGS) entry which is preliminary data.</text>
</comment>
<gene>
    <name evidence="4" type="primary">gldJ</name>
    <name evidence="4" type="ORF">DWW57_11575</name>
    <name evidence="5" type="ORF">DXA53_06485</name>
    <name evidence="2" type="ORF">L0P03_20290</name>
    <name evidence="3" type="ORF">PN645_11040</name>
</gene>
<dbReference type="Gene3D" id="3.90.1580.10">
    <property type="entry name" value="paralog of FGE (formylglycine-generating enzyme)"/>
    <property type="match status" value="1"/>
</dbReference>
<dbReference type="EMBL" id="JAQMRD010000013">
    <property type="protein sequence ID" value="MDB9223541.1"/>
    <property type="molecule type" value="Genomic_DNA"/>
</dbReference>
<name>A0A1Y3Y468_9BACT</name>
<reference evidence="6 7" key="1">
    <citation type="submission" date="2018-08" db="EMBL/GenBank/DDBJ databases">
        <title>A genome reference for cultivated species of the human gut microbiota.</title>
        <authorList>
            <person name="Zou Y."/>
            <person name="Xue W."/>
            <person name="Luo G."/>
        </authorList>
    </citation>
    <scope>NUCLEOTIDE SEQUENCE [LARGE SCALE GENOMIC DNA]</scope>
    <source>
        <strain evidence="4 6">AF16-14</strain>
        <strain evidence="5 7">OF03-11</strain>
    </source>
</reference>
<sequence>MRNNGFFVFATCCLLVFSATSCQKIKGIFGKKKSSTTGWTYNDSKNGGIEYNNVKAQKTGPGLVFIPGGTFVMGRTQEDVMGDWNNTPKRVSIASFYMDETEVRNIDWLEYLTWLRRVYTTYPEVYQKALPDTLVWRDQLGYNEPMVKNYLRFPAYAEYPVVGVSWEQATDYCVWRTDRVNEQILIDKKILTHDPDNQKDENNFNTEAYTTGQYTGTVRKNYKGLSKERRPVRWEDGLLLPEYRLPTEAEWEYAAYGLIGNTQDERISNSRIYPWDGSWVRYAEKKHRGRMMANFTRGKGDYMGVAGSANDGWDYTSPVRSFWPNDFGLYDMAGNVNEWVADVYRTLSFQDMAEFNPYRGNVFQSPVLNEDGTAAPKDSLGRMRYRNQTDAELANRENYRTADNRNFNDGDLKSRISGDIDWRNTENDRGTHDMYYNDGKGEITTLIDDEARVYKGGSWKDRAYWLNPGSRRYMNQKRSSNDIGFRCAMSHVGNATGGKKNKVSQK</sequence>
<protein>
    <submittedName>
        <fullName evidence="4">Gliding motility lipoprotein GldJ</fullName>
    </submittedName>
</protein>
<dbReference type="EMBL" id="JAKNDN010000060">
    <property type="protein sequence ID" value="MCG4962161.1"/>
    <property type="molecule type" value="Genomic_DNA"/>
</dbReference>
<evidence type="ECO:0000259" key="1">
    <source>
        <dbReference type="Pfam" id="PF03781"/>
    </source>
</evidence>
<dbReference type="AlphaFoldDB" id="A0A1Y3Y468"/>
<dbReference type="Proteomes" id="UP001199750">
    <property type="component" value="Unassembled WGS sequence"/>
</dbReference>
<dbReference type="InterPro" id="IPR051043">
    <property type="entry name" value="Sulfatase_Mod_Factor_Kinase"/>
</dbReference>
<organism evidence="4 6">
    <name type="scientific">Odoribacter splanchnicus</name>
    <dbReference type="NCBI Taxonomy" id="28118"/>
    <lineage>
        <taxon>Bacteria</taxon>
        <taxon>Pseudomonadati</taxon>
        <taxon>Bacteroidota</taxon>
        <taxon>Bacteroidia</taxon>
        <taxon>Bacteroidales</taxon>
        <taxon>Odoribacteraceae</taxon>
        <taxon>Odoribacter</taxon>
    </lineage>
</organism>
<dbReference type="Proteomes" id="UP001212263">
    <property type="component" value="Unassembled WGS sequence"/>
</dbReference>
<dbReference type="OMA" id="MHDWNNT"/>
<dbReference type="EMBL" id="QSCO01000007">
    <property type="protein sequence ID" value="RGY07752.1"/>
    <property type="molecule type" value="Genomic_DNA"/>
</dbReference>
<dbReference type="RefSeq" id="WP_013612368.1">
    <property type="nucleotide sequence ID" value="NZ_BAABYK010000001.1"/>
</dbReference>
<dbReference type="InterPro" id="IPR005532">
    <property type="entry name" value="SUMF_dom"/>
</dbReference>
<evidence type="ECO:0000313" key="6">
    <source>
        <dbReference type="Proteomes" id="UP000284243"/>
    </source>
</evidence>
<evidence type="ECO:0000313" key="2">
    <source>
        <dbReference type="EMBL" id="MCG4962161.1"/>
    </source>
</evidence>
<reference evidence="3" key="3">
    <citation type="submission" date="2023-01" db="EMBL/GenBank/DDBJ databases">
        <title>Human gut microbiome strain richness.</title>
        <authorList>
            <person name="Chen-Liaw A."/>
        </authorList>
    </citation>
    <scope>NUCLEOTIDE SEQUENCE</scope>
    <source>
        <strain evidence="3">RTP21484st1_B7_RTP21484_190118</strain>
    </source>
</reference>
<dbReference type="NCBIfam" id="TIGR03524">
    <property type="entry name" value="GldJ"/>
    <property type="match status" value="1"/>
</dbReference>
<dbReference type="GO" id="GO:0120147">
    <property type="term" value="F:formylglycine-generating oxidase activity"/>
    <property type="evidence" value="ECO:0007669"/>
    <property type="project" value="TreeGrafter"/>
</dbReference>
<evidence type="ECO:0000313" key="3">
    <source>
        <dbReference type="EMBL" id="MDB9223541.1"/>
    </source>
</evidence>
<evidence type="ECO:0000313" key="7">
    <source>
        <dbReference type="Proteomes" id="UP000284434"/>
    </source>
</evidence>
<dbReference type="Proteomes" id="UP000284434">
    <property type="component" value="Unassembled WGS sequence"/>
</dbReference>
<feature type="domain" description="Sulfatase-modifying factor enzyme-like" evidence="1">
    <location>
        <begin position="60"/>
        <end position="356"/>
    </location>
</feature>
<evidence type="ECO:0000313" key="5">
    <source>
        <dbReference type="EMBL" id="RGY07752.1"/>
    </source>
</evidence>
<proteinExistence type="predicted"/>
<reference evidence="2" key="2">
    <citation type="submission" date="2022-01" db="EMBL/GenBank/DDBJ databases">
        <title>Collection of gut derived symbiotic bacterial strains cultured from healthy donors.</title>
        <authorList>
            <person name="Lin H."/>
            <person name="Kohout C."/>
            <person name="Waligurski E."/>
            <person name="Pamer E.G."/>
        </authorList>
    </citation>
    <scope>NUCLEOTIDE SEQUENCE</scope>
    <source>
        <strain evidence="2">DFI.1.149</strain>
    </source>
</reference>
<dbReference type="PANTHER" id="PTHR23150:SF19">
    <property type="entry name" value="FORMYLGLYCINE-GENERATING ENZYME"/>
    <property type="match status" value="1"/>
</dbReference>
<dbReference type="InterPro" id="IPR016187">
    <property type="entry name" value="CTDL_fold"/>
</dbReference>
<dbReference type="EMBL" id="QRYC01000015">
    <property type="protein sequence ID" value="RGU55727.1"/>
    <property type="molecule type" value="Genomic_DNA"/>
</dbReference>
<dbReference type="InterPro" id="IPR019865">
    <property type="entry name" value="Glid_motil-assoc_lipo_GldJ"/>
</dbReference>
<dbReference type="GeneID" id="61275409"/>
<keyword evidence="4" id="KW-0449">Lipoprotein</keyword>
<evidence type="ECO:0000313" key="4">
    <source>
        <dbReference type="EMBL" id="RGU55727.1"/>
    </source>
</evidence>
<dbReference type="PROSITE" id="PS51257">
    <property type="entry name" value="PROKAR_LIPOPROTEIN"/>
    <property type="match status" value="1"/>
</dbReference>
<dbReference type="Pfam" id="PF03781">
    <property type="entry name" value="FGE-sulfatase"/>
    <property type="match status" value="1"/>
</dbReference>
<dbReference type="Proteomes" id="UP000284243">
    <property type="component" value="Unassembled WGS sequence"/>
</dbReference>
<dbReference type="SUPFAM" id="SSF56436">
    <property type="entry name" value="C-type lectin-like"/>
    <property type="match status" value="1"/>
</dbReference>